<feature type="transmembrane region" description="Helical" evidence="1">
    <location>
        <begin position="71"/>
        <end position="90"/>
    </location>
</feature>
<dbReference type="AlphaFoldDB" id="A0A7W4H515"/>
<keyword evidence="1" id="KW-0472">Membrane</keyword>
<dbReference type="EMBL" id="JACJFN010000003">
    <property type="protein sequence ID" value="MBB1519897.1"/>
    <property type="molecule type" value="Genomic_DNA"/>
</dbReference>
<feature type="transmembrane region" description="Helical" evidence="1">
    <location>
        <begin position="102"/>
        <end position="127"/>
    </location>
</feature>
<organism evidence="2 3">
    <name type="scientific">Aquipseudomonas guryensis</name>
    <dbReference type="NCBI Taxonomy" id="2759165"/>
    <lineage>
        <taxon>Bacteria</taxon>
        <taxon>Pseudomonadati</taxon>
        <taxon>Pseudomonadota</taxon>
        <taxon>Gammaproteobacteria</taxon>
        <taxon>Pseudomonadales</taxon>
        <taxon>Pseudomonadaceae</taxon>
        <taxon>Aquipseudomonas</taxon>
    </lineage>
</organism>
<name>A0A7W4H515_9GAMM</name>
<evidence type="ECO:0000313" key="2">
    <source>
        <dbReference type="EMBL" id="MBB1519897.1"/>
    </source>
</evidence>
<gene>
    <name evidence="2" type="ORF">H3H45_11665</name>
</gene>
<evidence type="ECO:0000256" key="1">
    <source>
        <dbReference type="SAM" id="Phobius"/>
    </source>
</evidence>
<feature type="transmembrane region" description="Helical" evidence="1">
    <location>
        <begin position="36"/>
        <end position="59"/>
    </location>
</feature>
<keyword evidence="3" id="KW-1185">Reference proteome</keyword>
<protein>
    <submittedName>
        <fullName evidence="2">Uncharacterized protein</fullName>
    </submittedName>
</protein>
<keyword evidence="1" id="KW-0812">Transmembrane</keyword>
<accession>A0A7W4H515</accession>
<reference evidence="2 3" key="1">
    <citation type="submission" date="2020-08" db="EMBL/GenBank/DDBJ databases">
        <authorList>
            <person name="Kim C.M."/>
        </authorList>
    </citation>
    <scope>NUCLEOTIDE SEQUENCE [LARGE SCALE GENOMIC DNA]</scope>
    <source>
        <strain evidence="2 3">SR9</strain>
    </source>
</reference>
<dbReference type="Proteomes" id="UP000581189">
    <property type="component" value="Unassembled WGS sequence"/>
</dbReference>
<evidence type="ECO:0000313" key="3">
    <source>
        <dbReference type="Proteomes" id="UP000581189"/>
    </source>
</evidence>
<keyword evidence="1" id="KW-1133">Transmembrane helix</keyword>
<dbReference type="RefSeq" id="WP_182833921.1">
    <property type="nucleotide sequence ID" value="NZ_JACJFN010000003.1"/>
</dbReference>
<comment type="caution">
    <text evidence="2">The sequence shown here is derived from an EMBL/GenBank/DDBJ whole genome shotgun (WGS) entry which is preliminary data.</text>
</comment>
<sequence length="137" mass="14879">MNRIARSILLPALLVLAFWAEQKFIYEPLIVPKLGIWVEIPAMWLFATFLPVAIICVLAAWKLRGFAETTVFCLLGGAGITASQFLAGLLQQQGSHKATEGGIMLISIQLFIVVTILAAVMCALSLIRLAINRARAG</sequence>
<proteinExistence type="predicted"/>